<protein>
    <recommendedName>
        <fullName evidence="3">Transmembrane protein</fullName>
    </recommendedName>
</protein>
<evidence type="ECO:0008006" key="3">
    <source>
        <dbReference type="Google" id="ProtNLM"/>
    </source>
</evidence>
<reference evidence="1 2" key="1">
    <citation type="submission" date="2018-02" db="EMBL/GenBank/DDBJ databases">
        <title>Draft genome of wild Prunus yedoensis var. nudiflora.</title>
        <authorList>
            <person name="Baek S."/>
            <person name="Kim J.-H."/>
            <person name="Choi K."/>
            <person name="Kim G.-B."/>
            <person name="Cho A."/>
            <person name="Jang H."/>
            <person name="Shin C.-H."/>
            <person name="Yu H.-J."/>
            <person name="Mun J.-H."/>
        </authorList>
    </citation>
    <scope>NUCLEOTIDE SEQUENCE [LARGE SCALE GENOMIC DNA]</scope>
    <source>
        <strain evidence="2">cv. Jeju island</strain>
        <tissue evidence="1">Leaf</tissue>
    </source>
</reference>
<dbReference type="STRING" id="2094558.A0A314Z2X7"/>
<accession>A0A314Z2X7</accession>
<organism evidence="1 2">
    <name type="scientific">Prunus yedoensis var. nudiflora</name>
    <dbReference type="NCBI Taxonomy" id="2094558"/>
    <lineage>
        <taxon>Eukaryota</taxon>
        <taxon>Viridiplantae</taxon>
        <taxon>Streptophyta</taxon>
        <taxon>Embryophyta</taxon>
        <taxon>Tracheophyta</taxon>
        <taxon>Spermatophyta</taxon>
        <taxon>Magnoliopsida</taxon>
        <taxon>eudicotyledons</taxon>
        <taxon>Gunneridae</taxon>
        <taxon>Pentapetalae</taxon>
        <taxon>rosids</taxon>
        <taxon>fabids</taxon>
        <taxon>Rosales</taxon>
        <taxon>Rosaceae</taxon>
        <taxon>Amygdaloideae</taxon>
        <taxon>Amygdaleae</taxon>
        <taxon>Prunus</taxon>
    </lineage>
</organism>
<comment type="caution">
    <text evidence="1">The sequence shown here is derived from an EMBL/GenBank/DDBJ whole genome shotgun (WGS) entry which is preliminary data.</text>
</comment>
<gene>
    <name evidence="1" type="ORF">Pyn_30110</name>
</gene>
<dbReference type="EMBL" id="PJQY01002151">
    <property type="protein sequence ID" value="PQP96035.1"/>
    <property type="molecule type" value="Genomic_DNA"/>
</dbReference>
<dbReference type="AlphaFoldDB" id="A0A314Z2X7"/>
<name>A0A314Z2X7_PRUYE</name>
<evidence type="ECO:0000313" key="2">
    <source>
        <dbReference type="Proteomes" id="UP000250321"/>
    </source>
</evidence>
<proteinExistence type="predicted"/>
<keyword evidence="2" id="KW-1185">Reference proteome</keyword>
<dbReference type="Proteomes" id="UP000250321">
    <property type="component" value="Unassembled WGS sequence"/>
</dbReference>
<dbReference type="PANTHER" id="PTHR36020">
    <property type="entry name" value="TRANSMEMBRANE PROTEIN"/>
    <property type="match status" value="1"/>
</dbReference>
<dbReference type="OrthoDB" id="1908857at2759"/>
<dbReference type="PANTHER" id="PTHR36020:SF1">
    <property type="entry name" value="TRANSMEMBRANE PROTEIN"/>
    <property type="match status" value="1"/>
</dbReference>
<sequence length="637" mass="69130">MALAFVWNLQNLWPFSILKSDDLKVSNELVSKLTLPEHTKQFVYAVREPETQSVIYILSAQSLSEGSALDADCLIREVRPDAVISQVGLSTVTEIQSEETVLRDGFDNSVPTSSFKVLKRCFLEKVNKEKYEDIAGNLVLQEIFGVGFHGHFLVAKKVAQEVGSSFLMLELPFVKCSGGENTSGEHEAVSKFQGLASSLVPQKVGSVALVSPSRFCITNDVHSQMVKLLAPHIDLSISRLSPSTSVSEVGSKEIQLQSSYEAPQFAQSIYPFLVDLHNIFADIPSMGKALACAQRMFYDVKRGEAVDTKVISEVYAFRIAVEGLRISMNNAGRLPINKTRNPNLNEIDFSELPVEDKSYALFVQALRSQTKKFKTIVAVVDASGLAGLRKHWNTPVPLEVKDLVGQLVTNCEGEGEMSNDTDRKRLITNKPLVAVGAGATAVLGASSFSKAVTLKVPASTFMKVLTLKVPASLKLFLSQTHKTVGLALSKTLGPSKVVAPGFMSSGVKSTSILKATASAEKIRAAAHSVIAAAEKTSFSAMRTAFYQIMRKRQLQKIGVLPWATFGCSMATCAGLVAYGDGIECAAESLPAAPSIASLGRGIQNLHLASQEVAQRDSTRLQKSIESLMYRFKKVRTQ</sequence>
<evidence type="ECO:0000313" key="1">
    <source>
        <dbReference type="EMBL" id="PQP96035.1"/>
    </source>
</evidence>